<evidence type="ECO:0000313" key="2">
    <source>
        <dbReference type="Proteomes" id="UP000478008"/>
    </source>
</evidence>
<evidence type="ECO:0000313" key="1">
    <source>
        <dbReference type="EMBL" id="VUG15981.1"/>
    </source>
</evidence>
<sequence>MSGGRRNLPNTYTPSPYMIGNGGISASSSSSVLSTVSEGGKFVSHKKNASTFSLPVYLDTPQYNRPSVRAHRRSRSRQYVVINSMPYPLEIKFPDKISAKAKMRERRQSEQQQQARPVLKGRQLEPDKSTISNICHTNIHNCNSSLGQKNRVLSIVHEKSENDELIEGHKNIENRKMEERSKSASACFPDLSHNQRGSAYTFMNETNHHQSHPSDGYNLPKFGNNDGMERENPELIQQWLPHKEFPQGTKMQHLDNQYFGQGQYPQSSYYEDKMQYVDTLQYCYNADLNSTDTYSERSWSCEGFIDGRTSAETSPTISENGFEYIQSKTPQNPQYYARQSRLSIPDLDPEIAGTKTKQNNVYLNGIYDYYFESSA</sequence>
<dbReference type="AlphaFoldDB" id="A0A7D9GWT7"/>
<dbReference type="EMBL" id="CABFWN010000001">
    <property type="protein sequence ID" value="VUG15981.1"/>
    <property type="molecule type" value="Genomic_DNA"/>
</dbReference>
<accession>A0A7D9GWT7</accession>
<protein>
    <submittedName>
        <fullName evidence="1">DEBR0S1_04588g1_1</fullName>
    </submittedName>
</protein>
<keyword evidence="2" id="KW-1185">Reference proteome</keyword>
<organism evidence="1 2">
    <name type="scientific">Dekkera bruxellensis</name>
    <name type="common">Brettanomyces custersii</name>
    <dbReference type="NCBI Taxonomy" id="5007"/>
    <lineage>
        <taxon>Eukaryota</taxon>
        <taxon>Fungi</taxon>
        <taxon>Dikarya</taxon>
        <taxon>Ascomycota</taxon>
        <taxon>Saccharomycotina</taxon>
        <taxon>Pichiomycetes</taxon>
        <taxon>Pichiales</taxon>
        <taxon>Pichiaceae</taxon>
        <taxon>Brettanomyces</taxon>
    </lineage>
</organism>
<reference evidence="1 2" key="1">
    <citation type="submission" date="2019-07" db="EMBL/GenBank/DDBJ databases">
        <authorList>
            <person name="Friedrich A."/>
            <person name="Schacherer J."/>
        </authorList>
    </citation>
    <scope>NUCLEOTIDE SEQUENCE [LARGE SCALE GENOMIC DNA]</scope>
</reference>
<dbReference type="Proteomes" id="UP000478008">
    <property type="component" value="Unassembled WGS sequence"/>
</dbReference>
<gene>
    <name evidence="1" type="ORF">DEBR0S1_04588G</name>
</gene>
<name>A0A7D9GWT7_DEKBR</name>
<proteinExistence type="predicted"/>